<feature type="non-terminal residue" evidence="1">
    <location>
        <position position="1"/>
    </location>
</feature>
<dbReference type="AlphaFoldDB" id="A0A392N4J1"/>
<evidence type="ECO:0000313" key="2">
    <source>
        <dbReference type="Proteomes" id="UP000265520"/>
    </source>
</evidence>
<reference evidence="1 2" key="1">
    <citation type="journal article" date="2018" name="Front. Plant Sci.">
        <title>Red Clover (Trifolium pratense) and Zigzag Clover (T. medium) - A Picture of Genomic Similarities and Differences.</title>
        <authorList>
            <person name="Dluhosova J."/>
            <person name="Istvanek J."/>
            <person name="Nedelnik J."/>
            <person name="Repkova J."/>
        </authorList>
    </citation>
    <scope>NUCLEOTIDE SEQUENCE [LARGE SCALE GENOMIC DNA]</scope>
    <source>
        <strain evidence="2">cv. 10/8</strain>
        <tissue evidence="1">Leaf</tissue>
    </source>
</reference>
<protein>
    <submittedName>
        <fullName evidence="1">DIS3-like exonuclease 2-like</fullName>
    </submittedName>
</protein>
<keyword evidence="1" id="KW-0269">Exonuclease</keyword>
<proteinExistence type="predicted"/>
<accession>A0A392N4J1</accession>
<organism evidence="1 2">
    <name type="scientific">Trifolium medium</name>
    <dbReference type="NCBI Taxonomy" id="97028"/>
    <lineage>
        <taxon>Eukaryota</taxon>
        <taxon>Viridiplantae</taxon>
        <taxon>Streptophyta</taxon>
        <taxon>Embryophyta</taxon>
        <taxon>Tracheophyta</taxon>
        <taxon>Spermatophyta</taxon>
        <taxon>Magnoliopsida</taxon>
        <taxon>eudicotyledons</taxon>
        <taxon>Gunneridae</taxon>
        <taxon>Pentapetalae</taxon>
        <taxon>rosids</taxon>
        <taxon>fabids</taxon>
        <taxon>Fabales</taxon>
        <taxon>Fabaceae</taxon>
        <taxon>Papilionoideae</taxon>
        <taxon>50 kb inversion clade</taxon>
        <taxon>NPAAA clade</taxon>
        <taxon>Hologalegina</taxon>
        <taxon>IRL clade</taxon>
        <taxon>Trifolieae</taxon>
        <taxon>Trifolium</taxon>
    </lineage>
</organism>
<evidence type="ECO:0000313" key="1">
    <source>
        <dbReference type="EMBL" id="MCH94641.1"/>
    </source>
</evidence>
<keyword evidence="2" id="KW-1185">Reference proteome</keyword>
<comment type="caution">
    <text evidence="1">The sequence shown here is derived from an EMBL/GenBank/DDBJ whole genome shotgun (WGS) entry which is preliminary data.</text>
</comment>
<keyword evidence="1" id="KW-0540">Nuclease</keyword>
<dbReference type="GO" id="GO:0004527">
    <property type="term" value="F:exonuclease activity"/>
    <property type="evidence" value="ECO:0007669"/>
    <property type="project" value="UniProtKB-KW"/>
</dbReference>
<keyword evidence="1" id="KW-0378">Hydrolase</keyword>
<dbReference type="EMBL" id="LXQA010027807">
    <property type="protein sequence ID" value="MCH94641.1"/>
    <property type="molecule type" value="Genomic_DNA"/>
</dbReference>
<sequence>VERRIYYDEVDGLTAEWLEATSTLVLSISPNKRASRRGGGNKWRSLSESVLLACPYDLKVALDNSKQNNAMEVDAIVSDMDKQHMSESEIEPAFFPLTVHLLSTIPVALHAVGGDGGPLDFGVRLYMTSYFV</sequence>
<name>A0A392N4J1_9FABA</name>
<dbReference type="Proteomes" id="UP000265520">
    <property type="component" value="Unassembled WGS sequence"/>
</dbReference>